<accession>A0A835Q094</accession>
<comment type="caution">
    <text evidence="1">The sequence shown here is derived from an EMBL/GenBank/DDBJ whole genome shotgun (WGS) entry which is preliminary data.</text>
</comment>
<dbReference type="OrthoDB" id="4062651at2759"/>
<name>A0A835Q094_VANPL</name>
<protein>
    <submittedName>
        <fullName evidence="1">Uncharacterized protein</fullName>
    </submittedName>
</protein>
<dbReference type="AlphaFoldDB" id="A0A835Q094"/>
<reference evidence="1 2" key="1">
    <citation type="journal article" date="2020" name="Nat. Food">
        <title>A phased Vanilla planifolia genome enables genetic improvement of flavour and production.</title>
        <authorList>
            <person name="Hasing T."/>
            <person name="Tang H."/>
            <person name="Brym M."/>
            <person name="Khazi F."/>
            <person name="Huang T."/>
            <person name="Chambers A.H."/>
        </authorList>
    </citation>
    <scope>NUCLEOTIDE SEQUENCE [LARGE SCALE GENOMIC DNA]</scope>
    <source>
        <tissue evidence="1">Leaf</tissue>
    </source>
</reference>
<sequence length="80" mass="8455">MSGGIAVCGILKNATYTTPSPPITQISGLVPPPVSRIAYLNALGGDGSYKPNVHATTQAPRRKFMDEGKIRKGIREAFAV</sequence>
<dbReference type="Proteomes" id="UP000636800">
    <property type="component" value="Chromosome 11"/>
</dbReference>
<gene>
    <name evidence="1" type="ORF">HPP92_022013</name>
</gene>
<evidence type="ECO:0000313" key="1">
    <source>
        <dbReference type="EMBL" id="KAG0461716.1"/>
    </source>
</evidence>
<proteinExistence type="predicted"/>
<organism evidence="1 2">
    <name type="scientific">Vanilla planifolia</name>
    <name type="common">Vanilla</name>
    <dbReference type="NCBI Taxonomy" id="51239"/>
    <lineage>
        <taxon>Eukaryota</taxon>
        <taxon>Viridiplantae</taxon>
        <taxon>Streptophyta</taxon>
        <taxon>Embryophyta</taxon>
        <taxon>Tracheophyta</taxon>
        <taxon>Spermatophyta</taxon>
        <taxon>Magnoliopsida</taxon>
        <taxon>Liliopsida</taxon>
        <taxon>Asparagales</taxon>
        <taxon>Orchidaceae</taxon>
        <taxon>Vanilloideae</taxon>
        <taxon>Vanilleae</taxon>
        <taxon>Vanilla</taxon>
    </lineage>
</organism>
<evidence type="ECO:0000313" key="2">
    <source>
        <dbReference type="Proteomes" id="UP000636800"/>
    </source>
</evidence>
<keyword evidence="2" id="KW-1185">Reference proteome</keyword>
<dbReference type="EMBL" id="JADCNL010000011">
    <property type="protein sequence ID" value="KAG0461716.1"/>
    <property type="molecule type" value="Genomic_DNA"/>
</dbReference>